<name>A0A2S3GYT4_9POAL</name>
<proteinExistence type="predicted"/>
<dbReference type="Proteomes" id="UP000243499">
    <property type="component" value="Chromosome 2"/>
</dbReference>
<sequence length="122" mass="13497">MRQNMLTARRARENADTSAVYALASGAGAASRRAEASARRLACASTRTAVGSTRWWWRARSPWRSRAARTAATATPGCPSREASAFMTAVRRARLRRRRDRSRASSVDGRVLYGMAARRARL</sequence>
<reference evidence="1" key="1">
    <citation type="submission" date="2018-04" db="EMBL/GenBank/DDBJ databases">
        <title>WGS assembly of Panicum hallii.</title>
        <authorList>
            <person name="Lovell J."/>
            <person name="Jenkins J."/>
            <person name="Lowry D."/>
            <person name="Mamidi S."/>
            <person name="Sreedasyam A."/>
            <person name="Weng X."/>
            <person name="Barry K."/>
            <person name="Bonette J."/>
            <person name="Campitelli B."/>
            <person name="Daum C."/>
            <person name="Gordon S."/>
            <person name="Gould B."/>
            <person name="Lipzen A."/>
            <person name="Macqueen A."/>
            <person name="Palacio-Mejia J."/>
            <person name="Plott C."/>
            <person name="Shakirov E."/>
            <person name="Shu S."/>
            <person name="Yoshinaga Y."/>
            <person name="Zane M."/>
            <person name="Rokhsar D."/>
            <person name="Grimwood J."/>
            <person name="Schmutz J."/>
            <person name="Juenger T."/>
        </authorList>
    </citation>
    <scope>NUCLEOTIDE SEQUENCE [LARGE SCALE GENOMIC DNA]</scope>
    <source>
        <strain evidence="1">FIL2</strain>
    </source>
</reference>
<accession>A0A2S3GYT4</accession>
<organism evidence="1">
    <name type="scientific">Panicum hallii</name>
    <dbReference type="NCBI Taxonomy" id="206008"/>
    <lineage>
        <taxon>Eukaryota</taxon>
        <taxon>Viridiplantae</taxon>
        <taxon>Streptophyta</taxon>
        <taxon>Embryophyta</taxon>
        <taxon>Tracheophyta</taxon>
        <taxon>Spermatophyta</taxon>
        <taxon>Magnoliopsida</taxon>
        <taxon>Liliopsida</taxon>
        <taxon>Poales</taxon>
        <taxon>Poaceae</taxon>
        <taxon>PACMAD clade</taxon>
        <taxon>Panicoideae</taxon>
        <taxon>Panicodae</taxon>
        <taxon>Paniceae</taxon>
        <taxon>Panicinae</taxon>
        <taxon>Panicum</taxon>
        <taxon>Panicum sect. Panicum</taxon>
    </lineage>
</organism>
<dbReference type="EMBL" id="CM008047">
    <property type="protein sequence ID" value="PAN11888.1"/>
    <property type="molecule type" value="Genomic_DNA"/>
</dbReference>
<dbReference type="Gramene" id="PAN11888">
    <property type="protein sequence ID" value="PAN11888"/>
    <property type="gene ID" value="PAHAL_2G225600"/>
</dbReference>
<dbReference type="AlphaFoldDB" id="A0A2S3GYT4"/>
<protein>
    <submittedName>
        <fullName evidence="1">Uncharacterized protein</fullName>
    </submittedName>
</protein>
<gene>
    <name evidence="1" type="ORF">PAHAL_2G225600</name>
</gene>
<evidence type="ECO:0000313" key="1">
    <source>
        <dbReference type="EMBL" id="PAN11888.1"/>
    </source>
</evidence>